<protein>
    <submittedName>
        <fullName evidence="2">Uncharacterized protein</fullName>
    </submittedName>
</protein>
<gene>
    <name evidence="2" type="ORF">TWF506_009210</name>
</gene>
<dbReference type="EMBL" id="JAVHJM010000006">
    <property type="protein sequence ID" value="KAK6513047.1"/>
    <property type="molecule type" value="Genomic_DNA"/>
</dbReference>
<proteinExistence type="predicted"/>
<name>A0AAN8NM73_9PEZI</name>
<feature type="compositionally biased region" description="Basic and acidic residues" evidence="1">
    <location>
        <begin position="135"/>
        <end position="146"/>
    </location>
</feature>
<dbReference type="AlphaFoldDB" id="A0AAN8NM73"/>
<feature type="compositionally biased region" description="Acidic residues" evidence="1">
    <location>
        <begin position="13"/>
        <end position="27"/>
    </location>
</feature>
<reference evidence="2 3" key="1">
    <citation type="submission" date="2019-10" db="EMBL/GenBank/DDBJ databases">
        <authorList>
            <person name="Palmer J.M."/>
        </authorList>
    </citation>
    <scope>NUCLEOTIDE SEQUENCE [LARGE SCALE GENOMIC DNA]</scope>
    <source>
        <strain evidence="2 3">TWF506</strain>
    </source>
</reference>
<evidence type="ECO:0000256" key="1">
    <source>
        <dbReference type="SAM" id="MobiDB-lite"/>
    </source>
</evidence>
<feature type="region of interest" description="Disordered" evidence="1">
    <location>
        <begin position="1"/>
        <end position="27"/>
    </location>
</feature>
<feature type="compositionally biased region" description="Basic and acidic residues" evidence="1">
    <location>
        <begin position="45"/>
        <end position="67"/>
    </location>
</feature>
<organism evidence="2 3">
    <name type="scientific">Arthrobotrys conoides</name>
    <dbReference type="NCBI Taxonomy" id="74498"/>
    <lineage>
        <taxon>Eukaryota</taxon>
        <taxon>Fungi</taxon>
        <taxon>Dikarya</taxon>
        <taxon>Ascomycota</taxon>
        <taxon>Pezizomycotina</taxon>
        <taxon>Orbiliomycetes</taxon>
        <taxon>Orbiliales</taxon>
        <taxon>Orbiliaceae</taxon>
        <taxon>Arthrobotrys</taxon>
    </lineage>
</organism>
<accession>A0AAN8NM73</accession>
<keyword evidence="3" id="KW-1185">Reference proteome</keyword>
<evidence type="ECO:0000313" key="3">
    <source>
        <dbReference type="Proteomes" id="UP001307849"/>
    </source>
</evidence>
<comment type="caution">
    <text evidence="2">The sequence shown here is derived from an EMBL/GenBank/DDBJ whole genome shotgun (WGS) entry which is preliminary data.</text>
</comment>
<dbReference type="Proteomes" id="UP001307849">
    <property type="component" value="Unassembled WGS sequence"/>
</dbReference>
<feature type="compositionally biased region" description="Polar residues" evidence="1">
    <location>
        <begin position="1"/>
        <end position="12"/>
    </location>
</feature>
<evidence type="ECO:0000313" key="2">
    <source>
        <dbReference type="EMBL" id="KAK6513047.1"/>
    </source>
</evidence>
<feature type="region of interest" description="Disordered" evidence="1">
    <location>
        <begin position="41"/>
        <end position="80"/>
    </location>
</feature>
<feature type="region of interest" description="Disordered" evidence="1">
    <location>
        <begin position="126"/>
        <end position="146"/>
    </location>
</feature>
<sequence>MLMHQSNRQETGTEIDEEFDKDLGDEAQDYDSYIDNLVKQEYSPESEKVRGRDNGMKIEEESLKKEQSTAVEPEDFRTGRYEQDAIKVEAGPTGFGVDSSPAAGLLDTSLINAHLEKLLPQIQISENPSLPDFSESMKDTIIKEEN</sequence>